<dbReference type="KEGG" id="srho:HH216_13195"/>
<evidence type="ECO:0000256" key="4">
    <source>
        <dbReference type="SAM" id="MobiDB-lite"/>
    </source>
</evidence>
<keyword evidence="7" id="KW-1185">Reference proteome</keyword>
<dbReference type="GO" id="GO:0052689">
    <property type="term" value="F:carboxylic ester hydrolase activity"/>
    <property type="evidence" value="ECO:0007669"/>
    <property type="project" value="UniProtKB-KW"/>
</dbReference>
<dbReference type="EMBL" id="CP051677">
    <property type="protein sequence ID" value="QJD79259.1"/>
    <property type="molecule type" value="Genomic_DNA"/>
</dbReference>
<evidence type="ECO:0000256" key="2">
    <source>
        <dbReference type="ARBA" id="ARBA00022729"/>
    </source>
</evidence>
<dbReference type="RefSeq" id="WP_169551225.1">
    <property type="nucleotide sequence ID" value="NZ_CP051677.1"/>
</dbReference>
<accession>A0A7L5DLB4</accession>
<dbReference type="AlphaFoldDB" id="A0A7L5DLB4"/>
<dbReference type="Pfam" id="PF22244">
    <property type="entry name" value="GCE_fung"/>
    <property type="match status" value="1"/>
</dbReference>
<dbReference type="Proteomes" id="UP000501128">
    <property type="component" value="Chromosome"/>
</dbReference>
<keyword evidence="2" id="KW-0732">Signal</keyword>
<evidence type="ECO:0000259" key="5">
    <source>
        <dbReference type="Pfam" id="PF22244"/>
    </source>
</evidence>
<organism evidence="6 7">
    <name type="scientific">Spirosoma rhododendri</name>
    <dbReference type="NCBI Taxonomy" id="2728024"/>
    <lineage>
        <taxon>Bacteria</taxon>
        <taxon>Pseudomonadati</taxon>
        <taxon>Bacteroidota</taxon>
        <taxon>Cytophagia</taxon>
        <taxon>Cytophagales</taxon>
        <taxon>Cytophagaceae</taxon>
        <taxon>Spirosoma</taxon>
    </lineage>
</organism>
<feature type="region of interest" description="Disordered" evidence="4">
    <location>
        <begin position="53"/>
        <end position="91"/>
    </location>
</feature>
<evidence type="ECO:0000313" key="7">
    <source>
        <dbReference type="Proteomes" id="UP000501128"/>
    </source>
</evidence>
<dbReference type="InterPro" id="IPR029058">
    <property type="entry name" value="AB_hydrolase_fold"/>
</dbReference>
<feature type="domain" description="4-O-methyl-glucuronoyl methylesterase-like" evidence="5">
    <location>
        <begin position="296"/>
        <end position="456"/>
    </location>
</feature>
<reference evidence="6 7" key="1">
    <citation type="submission" date="2020-04" db="EMBL/GenBank/DDBJ databases">
        <title>Genome sequencing of novel species.</title>
        <authorList>
            <person name="Heo J."/>
            <person name="Kim S.-J."/>
            <person name="Kim J.-S."/>
            <person name="Hong S.-B."/>
            <person name="Kwon S.-W."/>
        </authorList>
    </citation>
    <scope>NUCLEOTIDE SEQUENCE [LARGE SCALE GENOMIC DNA]</scope>
    <source>
        <strain evidence="6 7">CJU-R4</strain>
    </source>
</reference>
<sequence length="516" mass="56077">MRTYQFVTLLVSLPGWVIAQQASIDSSKYPSLKTMTAVQDQAVMMQQLGIKTLRPGPSGNESDPNHANYDEATANPCPQLPDALTTKGGKKVTTPEQWWQVRRPELLDSFEQEMYGRLPKTIPAVTWRVKVTDNEQVGRIPVVAKQLIGHVDNTDYPLIDVNINMVLVLPQNVKGPVPVLMMFGFLPPALPAPAQPSPADLEKINATFKELMIRQNPEMKAIFDRYPAYAPITRLPGPNVFAPAPTGDSPPTEQLLAAGWGYCLLEAGSIQADNGAGLTRGIIGLTNKGQTRKPDDWGALRAWAWGASRALDYLATEPQVNAKQVGIEGVSRYGKAALVTMAFDQRFAVALIGSSGKGGTTLQRRVFGEAVESLAGSGEYHWMAGNYLKYAAAESSFGRKTGCDLPIDSHELLALCAPRPTFVSYGIPEKGDAKWLDQLGSYKATVAAGPVFKLLGASDLSVNSAYSPSQMPPVLTGLLDGQLAWRQHDGGHTDAPNFQYFIPWASKLLNYSRIPK</sequence>
<dbReference type="Gene3D" id="3.40.50.1820">
    <property type="entry name" value="alpha/beta hydrolase"/>
    <property type="match status" value="1"/>
</dbReference>
<keyword evidence="3" id="KW-0378">Hydrolase</keyword>
<dbReference type="SUPFAM" id="SSF53474">
    <property type="entry name" value="alpha/beta-Hydrolases"/>
    <property type="match status" value="1"/>
</dbReference>
<gene>
    <name evidence="6" type="ORF">HH216_13195</name>
</gene>
<keyword evidence="1" id="KW-0719">Serine esterase</keyword>
<name>A0A7L5DLB4_9BACT</name>
<evidence type="ECO:0000256" key="1">
    <source>
        <dbReference type="ARBA" id="ARBA00022487"/>
    </source>
</evidence>
<protein>
    <submittedName>
        <fullName evidence="6">Acetylxylan esterase</fullName>
    </submittedName>
</protein>
<evidence type="ECO:0000256" key="3">
    <source>
        <dbReference type="ARBA" id="ARBA00022801"/>
    </source>
</evidence>
<proteinExistence type="predicted"/>
<evidence type="ECO:0000313" key="6">
    <source>
        <dbReference type="EMBL" id="QJD79259.1"/>
    </source>
</evidence>
<dbReference type="InterPro" id="IPR054579">
    <property type="entry name" value="GCE-like_dom"/>
</dbReference>